<feature type="region of interest" description="Disordered" evidence="4">
    <location>
        <begin position="328"/>
        <end position="347"/>
    </location>
</feature>
<dbReference type="GO" id="GO:1990234">
    <property type="term" value="C:transferase complex"/>
    <property type="evidence" value="ECO:0007669"/>
    <property type="project" value="UniProtKB-ARBA"/>
</dbReference>
<keyword evidence="1 3" id="KW-0853">WD repeat</keyword>
<dbReference type="PRINTS" id="PR00320">
    <property type="entry name" value="GPROTEINBRPT"/>
</dbReference>
<dbReference type="AlphaFoldDB" id="A0A1B7MTS0"/>
<dbReference type="InterPro" id="IPR015943">
    <property type="entry name" value="WD40/YVTN_repeat-like_dom_sf"/>
</dbReference>
<dbReference type="CDD" id="cd00200">
    <property type="entry name" value="WD40"/>
    <property type="match status" value="1"/>
</dbReference>
<dbReference type="Gene3D" id="2.130.10.10">
    <property type="entry name" value="YVTN repeat-like/Quinoprotein amine dehydrogenase"/>
    <property type="match status" value="3"/>
</dbReference>
<dbReference type="InParanoid" id="A0A1B7MTS0"/>
<reference evidence="5 6" key="1">
    <citation type="submission" date="2016-06" db="EMBL/GenBank/DDBJ databases">
        <title>Comparative genomics of the ectomycorrhizal sister species Rhizopogon vinicolor and Rhizopogon vesiculosus (Basidiomycota: Boletales) reveals a divergence of the mating type B locus.</title>
        <authorList>
            <consortium name="DOE Joint Genome Institute"/>
            <person name="Mujic A.B."/>
            <person name="Kuo A."/>
            <person name="Tritt A."/>
            <person name="Lipzen A."/>
            <person name="Chen C."/>
            <person name="Johnson J."/>
            <person name="Sharma A."/>
            <person name="Barry K."/>
            <person name="Grigoriev I.V."/>
            <person name="Spatafora J.W."/>
        </authorList>
    </citation>
    <scope>NUCLEOTIDE SEQUENCE [LARGE SCALE GENOMIC DNA]</scope>
    <source>
        <strain evidence="5 6">AM-OR11-026</strain>
    </source>
</reference>
<evidence type="ECO:0000256" key="2">
    <source>
        <dbReference type="ARBA" id="ARBA00022737"/>
    </source>
</evidence>
<evidence type="ECO:0000313" key="5">
    <source>
        <dbReference type="EMBL" id="OAX35996.1"/>
    </source>
</evidence>
<feature type="repeat" description="WD" evidence="3">
    <location>
        <begin position="16"/>
        <end position="57"/>
    </location>
</feature>
<dbReference type="Proteomes" id="UP000092154">
    <property type="component" value="Unassembled WGS sequence"/>
</dbReference>
<dbReference type="InterPro" id="IPR001680">
    <property type="entry name" value="WD40_rpt"/>
</dbReference>
<evidence type="ECO:0000256" key="4">
    <source>
        <dbReference type="SAM" id="MobiDB-lite"/>
    </source>
</evidence>
<keyword evidence="2" id="KW-0677">Repeat</keyword>
<name>A0A1B7MTS0_9AGAM</name>
<dbReference type="PROSITE" id="PS50082">
    <property type="entry name" value="WD_REPEATS_2"/>
    <property type="match status" value="3"/>
</dbReference>
<dbReference type="SMART" id="SM00320">
    <property type="entry name" value="WD40"/>
    <property type="match status" value="6"/>
</dbReference>
<evidence type="ECO:0000313" key="6">
    <source>
        <dbReference type="Proteomes" id="UP000092154"/>
    </source>
</evidence>
<proteinExistence type="predicted"/>
<feature type="repeat" description="WD" evidence="3">
    <location>
        <begin position="108"/>
        <end position="143"/>
    </location>
</feature>
<dbReference type="Pfam" id="PF00400">
    <property type="entry name" value="WD40"/>
    <property type="match status" value="5"/>
</dbReference>
<dbReference type="OrthoDB" id="2664677at2759"/>
<gene>
    <name evidence="5" type="ORF">K503DRAFT_332552</name>
</gene>
<dbReference type="PANTHER" id="PTHR22847:SF637">
    <property type="entry name" value="WD REPEAT DOMAIN 5B"/>
    <property type="match status" value="1"/>
</dbReference>
<dbReference type="SUPFAM" id="SSF50998">
    <property type="entry name" value="Quinoprotein alcohol dehydrogenase-like"/>
    <property type="match status" value="1"/>
</dbReference>
<dbReference type="STRING" id="1314800.A0A1B7MTS0"/>
<dbReference type="InterPro" id="IPR011047">
    <property type="entry name" value="Quinoprotein_ADH-like_sf"/>
</dbReference>
<dbReference type="InterPro" id="IPR020472">
    <property type="entry name" value="WD40_PAC1"/>
</dbReference>
<organism evidence="5 6">
    <name type="scientific">Rhizopogon vinicolor AM-OR11-026</name>
    <dbReference type="NCBI Taxonomy" id="1314800"/>
    <lineage>
        <taxon>Eukaryota</taxon>
        <taxon>Fungi</taxon>
        <taxon>Dikarya</taxon>
        <taxon>Basidiomycota</taxon>
        <taxon>Agaricomycotina</taxon>
        <taxon>Agaricomycetes</taxon>
        <taxon>Agaricomycetidae</taxon>
        <taxon>Boletales</taxon>
        <taxon>Suillineae</taxon>
        <taxon>Rhizopogonaceae</taxon>
        <taxon>Rhizopogon</taxon>
    </lineage>
</organism>
<keyword evidence="6" id="KW-1185">Reference proteome</keyword>
<dbReference type="PANTHER" id="PTHR22847">
    <property type="entry name" value="WD40 REPEAT PROTEIN"/>
    <property type="match status" value="1"/>
</dbReference>
<sequence length="373" mass="40339">MSSKAGTVEPGPVRRFEGHKDVISSIATFPDGKRIATGSYDKTIRIWRLEDGKEVVKWVVDKAVGGIAVLRNGKHVVSAEGDVTFASSANWQLWVRDAATRIVVAGPLYGHTNTVGHLEISPDGGILASPSSDYKVILWDTNTWKMHGDPLLCGAPANSVQFSPSGCIAVATNKGIQIWDLSQREHHRIAQFKGHNDAIHGSLAWTHDGARLLSAGNNNDPVIRSWDASTWRQVGDPLIGHDDNEDIMRIVLNPAGTLLASASTDLTILWKLSTGAEVARYEHKDSALHVAFSVDGCSLFSGGLDKTISQWDIPEDVLAAARGDTLDGELKAEGPSRGKQKNKNGPLDVCSSWSRSRQFNFLMLLVGNSRPGP</sequence>
<evidence type="ECO:0000256" key="1">
    <source>
        <dbReference type="ARBA" id="ARBA00022574"/>
    </source>
</evidence>
<accession>A0A1B7MTS0</accession>
<dbReference type="EMBL" id="KV448450">
    <property type="protein sequence ID" value="OAX35996.1"/>
    <property type="molecule type" value="Genomic_DNA"/>
</dbReference>
<protein>
    <submittedName>
        <fullName evidence="5">WD40 repeat-like protein</fullName>
    </submittedName>
</protein>
<dbReference type="PROSITE" id="PS50294">
    <property type="entry name" value="WD_REPEATS_REGION"/>
    <property type="match status" value="2"/>
</dbReference>
<evidence type="ECO:0000256" key="3">
    <source>
        <dbReference type="PROSITE-ProRule" id="PRU00221"/>
    </source>
</evidence>
<feature type="repeat" description="WD" evidence="3">
    <location>
        <begin position="280"/>
        <end position="313"/>
    </location>
</feature>